<keyword evidence="4" id="KW-1185">Reference proteome</keyword>
<dbReference type="GO" id="GO:0005829">
    <property type="term" value="C:cytosol"/>
    <property type="evidence" value="ECO:0007669"/>
    <property type="project" value="TreeGrafter"/>
</dbReference>
<dbReference type="OrthoDB" id="9784166at2"/>
<evidence type="ECO:0000313" key="3">
    <source>
        <dbReference type="EMBL" id="AJY73933.1"/>
    </source>
</evidence>
<dbReference type="SUPFAM" id="SSF53067">
    <property type="entry name" value="Actin-like ATPase domain"/>
    <property type="match status" value="2"/>
</dbReference>
<reference evidence="3 4" key="1">
    <citation type="journal article" date="2015" name="J. Biotechnol.">
        <title>Complete genome sequence of Paenibacillus beijingensis 7188(T) (=DSM 24997(T)), a novel rhizobacterium from jujube garden soil.</title>
        <authorList>
            <person name="Kwak Y."/>
            <person name="Shin J.H."/>
        </authorList>
    </citation>
    <scope>NUCLEOTIDE SEQUENCE [LARGE SCALE GENOMIC DNA]</scope>
    <source>
        <strain evidence="3 4">DSM 24997</strain>
    </source>
</reference>
<dbReference type="KEGG" id="pbj:VN24_04050"/>
<dbReference type="Gene3D" id="3.30.420.40">
    <property type="match status" value="1"/>
</dbReference>
<dbReference type="InterPro" id="IPR043129">
    <property type="entry name" value="ATPase_NBD"/>
</dbReference>
<evidence type="ECO:0000256" key="1">
    <source>
        <dbReference type="SAM" id="MobiDB-lite"/>
    </source>
</evidence>
<dbReference type="AlphaFoldDB" id="A0A0D5NG87"/>
<dbReference type="Pfam" id="PF00814">
    <property type="entry name" value="TsaD"/>
    <property type="match status" value="1"/>
</dbReference>
<gene>
    <name evidence="3" type="ORF">VN24_04050</name>
</gene>
<evidence type="ECO:0000313" key="4">
    <source>
        <dbReference type="Proteomes" id="UP000032633"/>
    </source>
</evidence>
<protein>
    <recommendedName>
        <fullName evidence="2">Gcp-like domain-containing protein</fullName>
    </recommendedName>
</protein>
<feature type="domain" description="Gcp-like" evidence="2">
    <location>
        <begin position="48"/>
        <end position="122"/>
    </location>
</feature>
<dbReference type="PANTHER" id="PTHR11735:SF11">
    <property type="entry name" value="TRNA THREONYLCARBAMOYLADENOSINE BIOSYNTHESIS PROTEIN TSAB"/>
    <property type="match status" value="1"/>
</dbReference>
<reference evidence="4" key="2">
    <citation type="submission" date="2015-03" db="EMBL/GenBank/DDBJ databases">
        <title>Genome sequence of Paenibacillus beijingensis strain DSM 24997T.</title>
        <authorList>
            <person name="Kwak Y."/>
            <person name="Shin J.-H."/>
        </authorList>
    </citation>
    <scope>NUCLEOTIDE SEQUENCE [LARGE SCALE GENOMIC DNA]</scope>
    <source>
        <strain evidence="4">DSM 24997</strain>
    </source>
</reference>
<dbReference type="PANTHER" id="PTHR11735">
    <property type="entry name" value="TRNA N6-ADENOSINE THREONYLCARBAMOYLTRANSFERASE"/>
    <property type="match status" value="1"/>
</dbReference>
<dbReference type="RefSeq" id="WP_045669369.1">
    <property type="nucleotide sequence ID" value="NZ_CP011058.1"/>
</dbReference>
<dbReference type="PATRIC" id="fig|1126833.4.peg.885"/>
<accession>A0A0D5NG87</accession>
<dbReference type="HOGENOM" id="CLU_064886_0_1_9"/>
<dbReference type="GO" id="GO:0002949">
    <property type="term" value="P:tRNA threonylcarbamoyladenosine modification"/>
    <property type="evidence" value="ECO:0007669"/>
    <property type="project" value="InterPro"/>
</dbReference>
<proteinExistence type="predicted"/>
<dbReference type="STRING" id="1126833.VN24_04050"/>
<feature type="compositionally biased region" description="Low complexity" evidence="1">
    <location>
        <begin position="148"/>
        <end position="169"/>
    </location>
</feature>
<dbReference type="NCBIfam" id="TIGR03725">
    <property type="entry name" value="T6A_YeaZ"/>
    <property type="match status" value="1"/>
</dbReference>
<dbReference type="Proteomes" id="UP000032633">
    <property type="component" value="Chromosome"/>
</dbReference>
<evidence type="ECO:0000259" key="2">
    <source>
        <dbReference type="Pfam" id="PF00814"/>
    </source>
</evidence>
<sequence>MANNEQTNGIDLLEDEKQPLVLAFDTSTAALAAALVSGGTVLQEVQYMAERNHSVQIVSQLKAMLAAAGVSARELDGIAVGRGPGSYTGMRIAASVAKTLAWVWDKPLAGVSSLEAIAYGAWHSGFGLQQEASGAAAVDGAAAPEGAAAEGDASSAGVSGSSSGSDSGFGRSGAAGSGQSDAPGDAEESWTDWVVPLMDARRGQVYTGGYAMHPDGRFERFAEDGVRLMDVWTASLLERAEQAQAPSDSAGRRPRIIWLTGDLSKHEEAAGRFAASVRDAFGPAGAGPEVRLYPYELEGRWTAWLGMKRIIGGDTDHAHTFVPNYTQLAEAEAKLLGKIREA</sequence>
<feature type="region of interest" description="Disordered" evidence="1">
    <location>
        <begin position="148"/>
        <end position="188"/>
    </location>
</feature>
<dbReference type="InterPro" id="IPR022496">
    <property type="entry name" value="T6A_TsaB"/>
</dbReference>
<name>A0A0D5NG87_9BACL</name>
<organism evidence="3 4">
    <name type="scientific">Paenibacillus beijingensis</name>
    <dbReference type="NCBI Taxonomy" id="1126833"/>
    <lineage>
        <taxon>Bacteria</taxon>
        <taxon>Bacillati</taxon>
        <taxon>Bacillota</taxon>
        <taxon>Bacilli</taxon>
        <taxon>Bacillales</taxon>
        <taxon>Paenibacillaceae</taxon>
        <taxon>Paenibacillus</taxon>
    </lineage>
</organism>
<dbReference type="InterPro" id="IPR000905">
    <property type="entry name" value="Gcp-like_dom"/>
</dbReference>
<dbReference type="EMBL" id="CP011058">
    <property type="protein sequence ID" value="AJY73933.1"/>
    <property type="molecule type" value="Genomic_DNA"/>
</dbReference>